<protein>
    <submittedName>
        <fullName evidence="1">Uncharacterized protein</fullName>
    </submittedName>
</protein>
<proteinExistence type="predicted"/>
<sequence length="226" mass="25836">MGYAVFLKIDEATHHHFDQIHAQLNQGTTQPQSKQLGIVLSDISCQIIQQVFGDMLAQQKHKPDQSFIKQIDESEKVIQQVMATMKKYLPWSVSFFSNERLLPLVNYLASTFRTEAQTTYMRYSLDPVLVQDTFSAVDKVRAGQAVYVPKAFQALTQIVDQGVTQLIRTPKQLLKFNLVVDKTLNGVIHMTTHLGYKRLEKLGTQIDPDMANDYIEHFMAFLKKEA</sequence>
<evidence type="ECO:0000313" key="1">
    <source>
        <dbReference type="EMBL" id="APV34549.1"/>
    </source>
</evidence>
<evidence type="ECO:0000313" key="2">
    <source>
        <dbReference type="Proteomes" id="UP000185674"/>
    </source>
</evidence>
<dbReference type="Proteomes" id="UP000185674">
    <property type="component" value="Chromosome"/>
</dbReference>
<dbReference type="RefSeq" id="WP_076031927.1">
    <property type="nucleotide sequence ID" value="NZ_BKXR01000015.1"/>
</dbReference>
<dbReference type="STRING" id="487316.BEN76_00330"/>
<organism evidence="1 2">
    <name type="scientific">Acinetobacter soli</name>
    <dbReference type="NCBI Taxonomy" id="487316"/>
    <lineage>
        <taxon>Bacteria</taxon>
        <taxon>Pseudomonadati</taxon>
        <taxon>Pseudomonadota</taxon>
        <taxon>Gammaproteobacteria</taxon>
        <taxon>Moraxellales</taxon>
        <taxon>Moraxellaceae</taxon>
        <taxon>Acinetobacter</taxon>
    </lineage>
</organism>
<accession>A0A1P8EEC0</accession>
<name>A0A1P8EEC0_9GAMM</name>
<dbReference type="EMBL" id="CP016896">
    <property type="protein sequence ID" value="APV34549.1"/>
    <property type="molecule type" value="Genomic_DNA"/>
</dbReference>
<dbReference type="eggNOG" id="ENOG5034112">
    <property type="taxonomic scope" value="Bacteria"/>
</dbReference>
<dbReference type="AlphaFoldDB" id="A0A1P8EEC0"/>
<gene>
    <name evidence="1" type="ORF">BEN76_00330</name>
</gene>
<reference evidence="1 2" key="1">
    <citation type="submission" date="2016-08" db="EMBL/GenBank/DDBJ databases">
        <title>Complete genome sequence of Acinetobacter baylyi strain GFJ2.</title>
        <authorList>
            <person name="Tabata M."/>
            <person name="Kuboki S."/>
            <person name="Gibu N."/>
            <person name="Kinouchi Y."/>
            <person name="Vangnai A."/>
            <person name="Kasai D."/>
            <person name="Fukuda M."/>
        </authorList>
    </citation>
    <scope>NUCLEOTIDE SEQUENCE [LARGE SCALE GENOMIC DNA]</scope>
    <source>
        <strain evidence="1 2">GFJ2</strain>
    </source>
</reference>
<dbReference type="KEGG" id="asol:BEN76_00330"/>